<keyword evidence="5 12" id="KW-0479">Metal-binding</keyword>
<keyword evidence="10 12" id="KW-0408">Iron</keyword>
<keyword evidence="8" id="KW-0634">PQQ</keyword>
<comment type="cofactor">
    <cofactor evidence="1">
        <name>Ca(2+)</name>
        <dbReference type="ChEBI" id="CHEBI:29108"/>
    </cofactor>
</comment>
<keyword evidence="4 12" id="KW-0349">Heme</keyword>
<dbReference type="InterPro" id="IPR017512">
    <property type="entry name" value="PQQ_MeOH/EtOH_DH"/>
</dbReference>
<dbReference type="SMART" id="SM00564">
    <property type="entry name" value="PQQ"/>
    <property type="match status" value="5"/>
</dbReference>
<dbReference type="InterPro" id="IPR002372">
    <property type="entry name" value="PQQ_rpt_dom"/>
</dbReference>
<evidence type="ECO:0000256" key="8">
    <source>
        <dbReference type="ARBA" id="ARBA00022891"/>
    </source>
</evidence>
<evidence type="ECO:0000256" key="6">
    <source>
        <dbReference type="ARBA" id="ARBA00022729"/>
    </source>
</evidence>
<evidence type="ECO:0000256" key="12">
    <source>
        <dbReference type="PROSITE-ProRule" id="PRU00433"/>
    </source>
</evidence>
<keyword evidence="7" id="KW-0106">Calcium</keyword>
<dbReference type="InterPro" id="IPR036909">
    <property type="entry name" value="Cyt_c-like_dom_sf"/>
</dbReference>
<dbReference type="Gene3D" id="1.10.760.10">
    <property type="entry name" value="Cytochrome c-like domain"/>
    <property type="match status" value="1"/>
</dbReference>
<evidence type="ECO:0000256" key="4">
    <source>
        <dbReference type="ARBA" id="ARBA00022617"/>
    </source>
</evidence>
<evidence type="ECO:0000313" key="15">
    <source>
        <dbReference type="Proteomes" id="UP000661077"/>
    </source>
</evidence>
<evidence type="ECO:0000256" key="2">
    <source>
        <dbReference type="ARBA" id="ARBA00001931"/>
    </source>
</evidence>
<evidence type="ECO:0000256" key="5">
    <source>
        <dbReference type="ARBA" id="ARBA00022723"/>
    </source>
</evidence>
<accession>A0ABS1X6R5</accession>
<dbReference type="RefSeq" id="WP_203171086.1">
    <property type="nucleotide sequence ID" value="NZ_JAEVLS010000012.1"/>
</dbReference>
<evidence type="ECO:0000259" key="13">
    <source>
        <dbReference type="PROSITE" id="PS51007"/>
    </source>
</evidence>
<dbReference type="SUPFAM" id="SSF46626">
    <property type="entry name" value="Cytochrome c"/>
    <property type="match status" value="1"/>
</dbReference>
<keyword evidence="15" id="KW-1185">Reference proteome</keyword>
<evidence type="ECO:0000256" key="11">
    <source>
        <dbReference type="ARBA" id="ARBA00023157"/>
    </source>
</evidence>
<comment type="similarity">
    <text evidence="3">Belongs to the bacterial PQQ dehydrogenase family.</text>
</comment>
<reference evidence="14 15" key="1">
    <citation type="journal article" date="2021" name="Int. J. Syst. Evol. Microbiol.">
        <title>Steroidobacter gossypii sp. nov., isolated from soil of cotton cropping field.</title>
        <authorList>
            <person name="Huang R."/>
            <person name="Yang S."/>
            <person name="Zhen C."/>
            <person name="Liu W."/>
        </authorList>
    </citation>
    <scope>NUCLEOTIDE SEQUENCE [LARGE SCALE GENOMIC DNA]</scope>
    <source>
        <strain evidence="14 15">S1-65</strain>
    </source>
</reference>
<dbReference type="PANTHER" id="PTHR32303">
    <property type="entry name" value="QUINOPROTEIN ALCOHOL DEHYDROGENASE (CYTOCHROME C)"/>
    <property type="match status" value="1"/>
</dbReference>
<dbReference type="EC" id="1.1.2.-" evidence="14"/>
<dbReference type="Proteomes" id="UP000661077">
    <property type="component" value="Unassembled WGS sequence"/>
</dbReference>
<dbReference type="GO" id="GO:0016491">
    <property type="term" value="F:oxidoreductase activity"/>
    <property type="evidence" value="ECO:0007669"/>
    <property type="project" value="UniProtKB-KW"/>
</dbReference>
<comment type="cofactor">
    <cofactor evidence="2">
        <name>pyrroloquinoline quinone</name>
        <dbReference type="ChEBI" id="CHEBI:58442"/>
    </cofactor>
</comment>
<proteinExistence type="inferred from homology"/>
<dbReference type="Gene3D" id="2.140.10.10">
    <property type="entry name" value="Quinoprotein alcohol dehydrogenase-like superfamily"/>
    <property type="match status" value="1"/>
</dbReference>
<gene>
    <name evidence="14" type="ORF">JM946_29650</name>
</gene>
<evidence type="ECO:0000256" key="9">
    <source>
        <dbReference type="ARBA" id="ARBA00023002"/>
    </source>
</evidence>
<dbReference type="InterPro" id="IPR011047">
    <property type="entry name" value="Quinoprotein_ADH-like_sf"/>
</dbReference>
<evidence type="ECO:0000256" key="3">
    <source>
        <dbReference type="ARBA" id="ARBA00008156"/>
    </source>
</evidence>
<comment type="caution">
    <text evidence="14">The sequence shown here is derived from an EMBL/GenBank/DDBJ whole genome shotgun (WGS) entry which is preliminary data.</text>
</comment>
<dbReference type="InterPro" id="IPR009056">
    <property type="entry name" value="Cyt_c-like_dom"/>
</dbReference>
<feature type="domain" description="Cytochrome c" evidence="13">
    <location>
        <begin position="590"/>
        <end position="668"/>
    </location>
</feature>
<organism evidence="14 15">
    <name type="scientific">Steroidobacter gossypii</name>
    <dbReference type="NCBI Taxonomy" id="2805490"/>
    <lineage>
        <taxon>Bacteria</taxon>
        <taxon>Pseudomonadati</taxon>
        <taxon>Pseudomonadota</taxon>
        <taxon>Gammaproteobacteria</taxon>
        <taxon>Steroidobacterales</taxon>
        <taxon>Steroidobacteraceae</taxon>
        <taxon>Steroidobacter</taxon>
    </lineage>
</organism>
<dbReference type="EMBL" id="JAEVLS010000012">
    <property type="protein sequence ID" value="MBM0108914.1"/>
    <property type="molecule type" value="Genomic_DNA"/>
</dbReference>
<dbReference type="NCBIfam" id="TIGR03075">
    <property type="entry name" value="PQQ_enz_alc_DH"/>
    <property type="match status" value="1"/>
</dbReference>
<keyword evidence="9 14" id="KW-0560">Oxidoreductase</keyword>
<evidence type="ECO:0000256" key="7">
    <source>
        <dbReference type="ARBA" id="ARBA00022837"/>
    </source>
</evidence>
<keyword evidence="6" id="KW-0732">Signal</keyword>
<keyword evidence="11" id="KW-1015">Disulfide bond</keyword>
<sequence length="677" mass="73741">MKSVAGASVAIAWSATLSLCVLPDVGGAVDDRPSAGEVGIQDWPEPGRTFAEQHYSPLSSINRGNVAQLGLAWHLDLPGERSLHATPLAIGGVLYFSGTNGTTYAVDVRSGKQLWRFDPELATHTPDRKGILFGSHRGVAYWGGNIYVGTVDGRLLALNAKTGHPVWSIQTFDEADASKQISGAPRVAGGKVIIGHGGEGGTRGYVTAYDAVRGARLWRFYTVPGNPAKGFENAAMEMAAKTWRGEWWKDGGNATVWDNIAYDPELKLVYIGTANGTPINASRRGAGGGDNLFVASIIALDLHTGEYRWHYQVNPGESWDYDATQQTVLAELDIGGQQRKVLMLASKNGFFYVIDRLTGKLISAEKFSKANWAQRIDLKSGRPIETRAARYGSEPVPIWPSVVGAHSWQRMSFSPRTGLVYIPTIQLGMMIGAKSIDVRPIESGDGVGTLLAWDPIAQKSHWEVRYIDCSWNGGVLATGGDLVFQGTGRGKFFAYDATTGERLWTFDAGLGINAAPSTYLSDGVQYISLLVGYGGGANASKVFDYGWRFNEQPRRVLTFALGKKTPLPPTLPPRFTVRAVDDPKIVIDAEAAAEGRRAYWRCKECHGKDLENFASMAPDLRESLLAMQWGAFRAVVKEGAFTARGMPTFDDLSEKEVWSIYMYIRQTARETAQASVP</sequence>
<evidence type="ECO:0000256" key="10">
    <source>
        <dbReference type="ARBA" id="ARBA00023004"/>
    </source>
</evidence>
<evidence type="ECO:0000256" key="1">
    <source>
        <dbReference type="ARBA" id="ARBA00001913"/>
    </source>
</evidence>
<name>A0ABS1X6R5_9GAMM</name>
<evidence type="ECO:0000313" key="14">
    <source>
        <dbReference type="EMBL" id="MBM0108914.1"/>
    </source>
</evidence>
<dbReference type="Pfam" id="PF01011">
    <property type="entry name" value="PQQ"/>
    <property type="match status" value="2"/>
</dbReference>
<protein>
    <submittedName>
        <fullName evidence="14">PQQ-dependent dehydrogenase, methanol/ethanol family</fullName>
        <ecNumber evidence="14">1.1.2.-</ecNumber>
    </submittedName>
</protein>
<dbReference type="InterPro" id="IPR018391">
    <property type="entry name" value="PQQ_b-propeller_rpt"/>
</dbReference>
<dbReference type="Pfam" id="PF13442">
    <property type="entry name" value="Cytochrome_CBB3"/>
    <property type="match status" value="1"/>
</dbReference>
<dbReference type="SUPFAM" id="SSF50998">
    <property type="entry name" value="Quinoprotein alcohol dehydrogenase-like"/>
    <property type="match status" value="1"/>
</dbReference>
<dbReference type="PROSITE" id="PS51007">
    <property type="entry name" value="CYTC"/>
    <property type="match status" value="1"/>
</dbReference>